<comment type="caution">
    <text evidence="1">The sequence shown here is derived from an EMBL/GenBank/DDBJ whole genome shotgun (WGS) entry which is preliminary data.</text>
</comment>
<evidence type="ECO:0000313" key="1">
    <source>
        <dbReference type="EMBL" id="KAI7998053.1"/>
    </source>
</evidence>
<protein>
    <submittedName>
        <fullName evidence="1">Uncharacterized protein</fullName>
    </submittedName>
</protein>
<name>A0ACC0GA90_9ERIC</name>
<accession>A0ACC0GA90</accession>
<dbReference type="EMBL" id="CM045767">
    <property type="protein sequence ID" value="KAI7998053.1"/>
    <property type="molecule type" value="Genomic_DNA"/>
</dbReference>
<evidence type="ECO:0000313" key="2">
    <source>
        <dbReference type="Proteomes" id="UP001060215"/>
    </source>
</evidence>
<keyword evidence="2" id="KW-1185">Reference proteome</keyword>
<reference evidence="1 2" key="1">
    <citation type="journal article" date="2022" name="Plant J.">
        <title>Chromosome-level genome of Camellia lanceoleosa provides a valuable resource for understanding genome evolution and self-incompatibility.</title>
        <authorList>
            <person name="Gong W."/>
            <person name="Xiao S."/>
            <person name="Wang L."/>
            <person name="Liao Z."/>
            <person name="Chang Y."/>
            <person name="Mo W."/>
            <person name="Hu G."/>
            <person name="Li W."/>
            <person name="Zhao G."/>
            <person name="Zhu H."/>
            <person name="Hu X."/>
            <person name="Ji K."/>
            <person name="Xiang X."/>
            <person name="Song Q."/>
            <person name="Yuan D."/>
            <person name="Jin S."/>
            <person name="Zhang L."/>
        </authorList>
    </citation>
    <scope>NUCLEOTIDE SEQUENCE [LARGE SCALE GENOMIC DNA]</scope>
    <source>
        <strain evidence="1">SQ_2022a</strain>
    </source>
</reference>
<organism evidence="1 2">
    <name type="scientific">Camellia lanceoleosa</name>
    <dbReference type="NCBI Taxonomy" id="1840588"/>
    <lineage>
        <taxon>Eukaryota</taxon>
        <taxon>Viridiplantae</taxon>
        <taxon>Streptophyta</taxon>
        <taxon>Embryophyta</taxon>
        <taxon>Tracheophyta</taxon>
        <taxon>Spermatophyta</taxon>
        <taxon>Magnoliopsida</taxon>
        <taxon>eudicotyledons</taxon>
        <taxon>Gunneridae</taxon>
        <taxon>Pentapetalae</taxon>
        <taxon>asterids</taxon>
        <taxon>Ericales</taxon>
        <taxon>Theaceae</taxon>
        <taxon>Camellia</taxon>
    </lineage>
</organism>
<proteinExistence type="predicted"/>
<dbReference type="Proteomes" id="UP001060215">
    <property type="component" value="Chromosome 10"/>
</dbReference>
<gene>
    <name evidence="1" type="ORF">LOK49_LG10G00229</name>
</gene>
<sequence length="74" mass="8141">MLVFMAFVAQFKVDAGNDRLRVIINPQELVSADGVVTVYRTLVPATASRRAADATFKKYHQSVNSAAMKIDVLL</sequence>